<reference evidence="11 12" key="1">
    <citation type="journal article" date="2015" name="Genome Biol. Evol.">
        <title>Distinctive Genome Reduction Rates Revealed by Genomic Analyses of Two Coxiella-Like Endosymbionts in Ticks.</title>
        <authorList>
            <person name="Gottlieb Y."/>
            <person name="Lalzar I."/>
            <person name="Klasson L."/>
        </authorList>
    </citation>
    <scope>NUCLEOTIDE SEQUENCE [LARGE SCALE GENOMIC DNA]</scope>
    <source>
        <strain evidence="11 12">CRt</strain>
    </source>
</reference>
<dbReference type="PANTHER" id="PTHR36122">
    <property type="entry name" value="NICOTINAMIDE RIBOSIDE TRANSPORTER PNUC"/>
    <property type="match status" value="1"/>
</dbReference>
<dbReference type="Proteomes" id="UP000063965">
    <property type="component" value="Chromosome"/>
</dbReference>
<dbReference type="RefSeq" id="WP_048874854.1">
    <property type="nucleotide sequence ID" value="NZ_CP011126.1"/>
</dbReference>
<keyword evidence="5" id="KW-0813">Transport</keyword>
<keyword evidence="7 10" id="KW-0812">Transmembrane</keyword>
<evidence type="ECO:0000256" key="3">
    <source>
        <dbReference type="ARBA" id="ARBA00006669"/>
    </source>
</evidence>
<comment type="subcellular location">
    <subcellularLocation>
        <location evidence="2">Cell membrane</location>
        <topology evidence="2">Multi-pass membrane protein</topology>
    </subcellularLocation>
</comment>
<evidence type="ECO:0000313" key="12">
    <source>
        <dbReference type="Proteomes" id="UP000063965"/>
    </source>
</evidence>
<name>A0ABM5UTH1_9COXI</name>
<dbReference type="NCBIfam" id="TIGR01528">
    <property type="entry name" value="NMN_trans_PnuC"/>
    <property type="match status" value="1"/>
</dbReference>
<evidence type="ECO:0000256" key="2">
    <source>
        <dbReference type="ARBA" id="ARBA00004651"/>
    </source>
</evidence>
<keyword evidence="6" id="KW-1003">Cell membrane</keyword>
<keyword evidence="12" id="KW-1185">Reference proteome</keyword>
<feature type="transmembrane region" description="Helical" evidence="10">
    <location>
        <begin position="29"/>
        <end position="48"/>
    </location>
</feature>
<evidence type="ECO:0000256" key="6">
    <source>
        <dbReference type="ARBA" id="ARBA00022475"/>
    </source>
</evidence>
<protein>
    <recommendedName>
        <fullName evidence="4">Nicotinamide riboside transporter PnuC</fullName>
    </recommendedName>
</protein>
<feature type="transmembrane region" description="Helical" evidence="10">
    <location>
        <begin position="164"/>
        <end position="182"/>
    </location>
</feature>
<organism evidence="11 12">
    <name type="scientific">Candidatus Coxiella mudrowiae</name>
    <dbReference type="NCBI Taxonomy" id="2054173"/>
    <lineage>
        <taxon>Bacteria</taxon>
        <taxon>Pseudomonadati</taxon>
        <taxon>Pseudomonadota</taxon>
        <taxon>Gammaproteobacteria</taxon>
        <taxon>Legionellales</taxon>
        <taxon>Coxiellaceae</taxon>
        <taxon>Coxiella</taxon>
    </lineage>
</organism>
<comment type="similarity">
    <text evidence="3">Belongs to the nicotinamide ribonucleoside (NR) uptake permease (TC 4.B.1) family.</text>
</comment>
<proteinExistence type="inferred from homology"/>
<feature type="transmembrane region" description="Helical" evidence="10">
    <location>
        <begin position="6"/>
        <end position="24"/>
    </location>
</feature>
<dbReference type="Pfam" id="PF04973">
    <property type="entry name" value="NMN_transporter"/>
    <property type="match status" value="1"/>
</dbReference>
<evidence type="ECO:0000256" key="5">
    <source>
        <dbReference type="ARBA" id="ARBA00022448"/>
    </source>
</evidence>
<dbReference type="PANTHER" id="PTHR36122:SF2">
    <property type="entry name" value="NICOTINAMIDE RIBOSIDE TRANSPORTER PNUC"/>
    <property type="match status" value="1"/>
</dbReference>
<keyword evidence="8 10" id="KW-1133">Transmembrane helix</keyword>
<feature type="transmembrane region" description="Helical" evidence="10">
    <location>
        <begin position="54"/>
        <end position="72"/>
    </location>
</feature>
<evidence type="ECO:0000256" key="10">
    <source>
        <dbReference type="SAM" id="Phobius"/>
    </source>
</evidence>
<feature type="transmembrane region" description="Helical" evidence="10">
    <location>
        <begin position="84"/>
        <end position="104"/>
    </location>
</feature>
<feature type="transmembrane region" description="Helical" evidence="10">
    <location>
        <begin position="116"/>
        <end position="135"/>
    </location>
</feature>
<dbReference type="EMBL" id="CP011126">
    <property type="protein sequence ID" value="AKQ33226.1"/>
    <property type="molecule type" value="Genomic_DNA"/>
</dbReference>
<evidence type="ECO:0000256" key="1">
    <source>
        <dbReference type="ARBA" id="ARBA00002672"/>
    </source>
</evidence>
<sequence>MHFFLHALDISGAVFSFFSTVFYVKAYKWAWPLGAVATAINIVLYGLRGIYGDMTLAGIYFLSMFYGWYQWTRNKEAENLVIKNLTLPLALILSIVAFFGMFITAELLNHFTNSQVPYIDAITTILSLIAQWMICKKMIETWFLWFVVDALYVGLYFYKGIPAHSILLVIYLGMAIVGYLRWRRLKCCESATL</sequence>
<gene>
    <name evidence="11" type="ORF">CleRT_01940</name>
</gene>
<evidence type="ECO:0000313" key="11">
    <source>
        <dbReference type="EMBL" id="AKQ33226.1"/>
    </source>
</evidence>
<accession>A0ABM5UTH1</accession>
<comment type="function">
    <text evidence="1">Required for nicotinamide riboside transport across the inner membrane.</text>
</comment>
<evidence type="ECO:0000256" key="7">
    <source>
        <dbReference type="ARBA" id="ARBA00022692"/>
    </source>
</evidence>
<evidence type="ECO:0000256" key="8">
    <source>
        <dbReference type="ARBA" id="ARBA00022989"/>
    </source>
</evidence>
<keyword evidence="9 10" id="KW-0472">Membrane</keyword>
<dbReference type="InterPro" id="IPR006419">
    <property type="entry name" value="NMN_transpt_PnuC"/>
</dbReference>
<feature type="transmembrane region" description="Helical" evidence="10">
    <location>
        <begin position="142"/>
        <end position="158"/>
    </location>
</feature>
<evidence type="ECO:0000256" key="4">
    <source>
        <dbReference type="ARBA" id="ARBA00017522"/>
    </source>
</evidence>
<evidence type="ECO:0000256" key="9">
    <source>
        <dbReference type="ARBA" id="ARBA00023136"/>
    </source>
</evidence>